<dbReference type="PANTHER" id="PTHR32251:SF17">
    <property type="entry name" value="STEROID 5-ALPHA REDUCTASE C-TERMINAL DOMAIN-CONTAINING PROTEIN"/>
    <property type="match status" value="1"/>
</dbReference>
<organism evidence="2 3">
    <name type="scientific">Steroidobacter flavus</name>
    <dbReference type="NCBI Taxonomy" id="1842136"/>
    <lineage>
        <taxon>Bacteria</taxon>
        <taxon>Pseudomonadati</taxon>
        <taxon>Pseudomonadota</taxon>
        <taxon>Gammaproteobacteria</taxon>
        <taxon>Steroidobacterales</taxon>
        <taxon>Steroidobacteraceae</taxon>
        <taxon>Steroidobacter</taxon>
    </lineage>
</organism>
<gene>
    <name evidence="2" type="ORF">ACFPN2_16435</name>
</gene>
<feature type="transmembrane region" description="Helical" evidence="1">
    <location>
        <begin position="36"/>
        <end position="56"/>
    </location>
</feature>
<feature type="transmembrane region" description="Helical" evidence="1">
    <location>
        <begin position="104"/>
        <end position="126"/>
    </location>
</feature>
<protein>
    <submittedName>
        <fullName evidence="2">DUF1295 domain-containing protein</fullName>
    </submittedName>
</protein>
<keyword evidence="1" id="KW-0472">Membrane</keyword>
<reference evidence="3" key="1">
    <citation type="journal article" date="2019" name="Int. J. Syst. Evol. Microbiol.">
        <title>The Global Catalogue of Microorganisms (GCM) 10K type strain sequencing project: providing services to taxonomists for standard genome sequencing and annotation.</title>
        <authorList>
            <consortium name="The Broad Institute Genomics Platform"/>
            <consortium name="The Broad Institute Genome Sequencing Center for Infectious Disease"/>
            <person name="Wu L."/>
            <person name="Ma J."/>
        </authorList>
    </citation>
    <scope>NUCLEOTIDE SEQUENCE [LARGE SCALE GENOMIC DNA]</scope>
    <source>
        <strain evidence="3">CGMCC 1.10759</strain>
    </source>
</reference>
<dbReference type="Proteomes" id="UP001595904">
    <property type="component" value="Unassembled WGS sequence"/>
</dbReference>
<dbReference type="RefSeq" id="WP_380598369.1">
    <property type="nucleotide sequence ID" value="NZ_JBHSDU010000003.1"/>
</dbReference>
<dbReference type="Gene3D" id="1.20.120.1630">
    <property type="match status" value="1"/>
</dbReference>
<dbReference type="InterPro" id="IPR010721">
    <property type="entry name" value="UstE-like"/>
</dbReference>
<feature type="transmembrane region" description="Helical" evidence="1">
    <location>
        <begin position="6"/>
        <end position="24"/>
    </location>
</feature>
<dbReference type="EMBL" id="JBHSDU010000003">
    <property type="protein sequence ID" value="MFC4310682.1"/>
    <property type="molecule type" value="Genomic_DNA"/>
</dbReference>
<evidence type="ECO:0000313" key="3">
    <source>
        <dbReference type="Proteomes" id="UP001595904"/>
    </source>
</evidence>
<sequence length="267" mass="30164">MNALLLVTLGTLLVFLIMTALWLLGIRNRNFSYVDIGWSGNFALLALLYAALAPGWETRKWIIAAMYGLWSVRLAGHLAKRIIGEPEEGRYIELRQRWAANLNAKFFGFFQLQALLNVILAVPLLIACLNPEPSLHLLEAAGVAIWLVGLIGESIADGQLAAFKRNASNHGRVCDVGLWRYSRHPNYFFEWTLWVGYAVFALASPWGWLALAMPALMLHFLINVTGVKATEEQALRSKGERYREYQQRTSMFVPLPRKRFAEKTTNG</sequence>
<keyword evidence="1" id="KW-1133">Transmembrane helix</keyword>
<dbReference type="Pfam" id="PF06966">
    <property type="entry name" value="DUF1295"/>
    <property type="match status" value="1"/>
</dbReference>
<dbReference type="PANTHER" id="PTHR32251">
    <property type="entry name" value="3-OXO-5-ALPHA-STEROID 4-DEHYDROGENASE"/>
    <property type="match status" value="1"/>
</dbReference>
<proteinExistence type="predicted"/>
<feature type="transmembrane region" description="Helical" evidence="1">
    <location>
        <begin position="191"/>
        <end position="211"/>
    </location>
</feature>
<dbReference type="PROSITE" id="PS50244">
    <property type="entry name" value="S5A_REDUCTASE"/>
    <property type="match status" value="1"/>
</dbReference>
<accession>A0ABV8SUJ2</accession>
<name>A0ABV8SUJ2_9GAMM</name>
<evidence type="ECO:0000313" key="2">
    <source>
        <dbReference type="EMBL" id="MFC4310682.1"/>
    </source>
</evidence>
<keyword evidence="1" id="KW-0812">Transmembrane</keyword>
<keyword evidence="3" id="KW-1185">Reference proteome</keyword>
<comment type="caution">
    <text evidence="2">The sequence shown here is derived from an EMBL/GenBank/DDBJ whole genome shotgun (WGS) entry which is preliminary data.</text>
</comment>
<evidence type="ECO:0000256" key="1">
    <source>
        <dbReference type="SAM" id="Phobius"/>
    </source>
</evidence>